<comment type="caution">
    <text evidence="2">The sequence shown here is derived from an EMBL/GenBank/DDBJ whole genome shotgun (WGS) entry which is preliminary data.</text>
</comment>
<keyword evidence="1" id="KW-1133">Transmembrane helix</keyword>
<accession>A0ABT1VVW9</accession>
<keyword evidence="3" id="KW-1185">Reference proteome</keyword>
<keyword evidence="1" id="KW-0472">Membrane</keyword>
<evidence type="ECO:0000256" key="1">
    <source>
        <dbReference type="SAM" id="Phobius"/>
    </source>
</evidence>
<dbReference type="Proteomes" id="UP001524547">
    <property type="component" value="Unassembled WGS sequence"/>
</dbReference>
<dbReference type="EMBL" id="JAMZEJ010000003">
    <property type="protein sequence ID" value="MCQ8240490.1"/>
    <property type="molecule type" value="Genomic_DNA"/>
</dbReference>
<evidence type="ECO:0000313" key="2">
    <source>
        <dbReference type="EMBL" id="MCQ8240490.1"/>
    </source>
</evidence>
<feature type="transmembrane region" description="Helical" evidence="1">
    <location>
        <begin position="302"/>
        <end position="320"/>
    </location>
</feature>
<feature type="transmembrane region" description="Helical" evidence="1">
    <location>
        <begin position="173"/>
        <end position="196"/>
    </location>
</feature>
<evidence type="ECO:0008006" key="4">
    <source>
        <dbReference type="Google" id="ProtNLM"/>
    </source>
</evidence>
<protein>
    <recommendedName>
        <fullName evidence="4">DUF2029 domain-containing protein</fullName>
    </recommendedName>
</protein>
<evidence type="ECO:0000313" key="3">
    <source>
        <dbReference type="Proteomes" id="UP001524547"/>
    </source>
</evidence>
<feature type="transmembrane region" description="Helical" evidence="1">
    <location>
        <begin position="208"/>
        <end position="228"/>
    </location>
</feature>
<feature type="transmembrane region" description="Helical" evidence="1">
    <location>
        <begin position="271"/>
        <end position="290"/>
    </location>
</feature>
<feature type="transmembrane region" description="Helical" evidence="1">
    <location>
        <begin position="90"/>
        <end position="111"/>
    </location>
</feature>
<proteinExistence type="predicted"/>
<organism evidence="2 3">
    <name type="scientific">Rhizosaccharibacter radicis</name>
    <dbReference type="NCBI Taxonomy" id="2782605"/>
    <lineage>
        <taxon>Bacteria</taxon>
        <taxon>Pseudomonadati</taxon>
        <taxon>Pseudomonadota</taxon>
        <taxon>Alphaproteobacteria</taxon>
        <taxon>Acetobacterales</taxon>
        <taxon>Acetobacteraceae</taxon>
        <taxon>Rhizosaccharibacter</taxon>
    </lineage>
</organism>
<keyword evidence="1" id="KW-0812">Transmembrane</keyword>
<feature type="transmembrane region" description="Helical" evidence="1">
    <location>
        <begin position="118"/>
        <end position="135"/>
    </location>
</feature>
<sequence length="428" mass="46303">MTIAAAVIPDRLRALPRPPLALVFLLAALLVVSRRPGVLLHATFWAEDGWRWYPEAYTMGWSSLFKPWTGYLQTISRLVALAAQPFPLSWAPTLFAGAAILVQAGVATFMLSDRLAELCPRWTVRAAFALLYVLLPNSFEVYANLTNVQWHLALLAFLVCVGRPPAGAVGRGFDLLVLVLSGLSGPCCVFVLPVALWRAFMRGDRADLVRFAILLLCVVVQLWCLFGGGGGRAAPPLGAGPRRLTLILSLQVILPLLIGRHSDPVYTELPWWTNGVMPAAVFALAAALTARTLVVGPAAVRFGCVFAGGIMLAALVRPAIGSSDPAWFAMSHPDVGDRYYVMPMLCWGAVLFAAAADRWVAVRYTARALLLLAAVMLPGDWHLPSGFTFGGRTDFVQRARSFADAPSGTVMSFPVNPVGVEPMVLRKR</sequence>
<reference evidence="2 3" key="1">
    <citation type="submission" date="2022-06" db="EMBL/GenBank/DDBJ databases">
        <title>Rhizosaccharibacter gen. nov. sp. nov. KSS12, endophytic bacteria isolated from sugarcane.</title>
        <authorList>
            <person name="Pitiwittayakul N."/>
        </authorList>
    </citation>
    <scope>NUCLEOTIDE SEQUENCE [LARGE SCALE GENOMIC DNA]</scope>
    <source>
        <strain evidence="2 3">KSS12</strain>
    </source>
</reference>
<dbReference type="RefSeq" id="WP_422919204.1">
    <property type="nucleotide sequence ID" value="NZ_JAMZEJ010000003.1"/>
</dbReference>
<feature type="transmembrane region" description="Helical" evidence="1">
    <location>
        <begin position="340"/>
        <end position="360"/>
    </location>
</feature>
<name>A0ABT1VVW9_9PROT</name>
<gene>
    <name evidence="2" type="ORF">NFI88_06480</name>
</gene>